<dbReference type="InterPro" id="IPR017453">
    <property type="entry name" value="GCV_H_sub"/>
</dbReference>
<dbReference type="PROSITE" id="PS50968">
    <property type="entry name" value="BIOTINYL_LIPOYL"/>
    <property type="match status" value="1"/>
</dbReference>
<sequence length="132" mass="13377">MSEIALPESLGYTAEHEWIAVTPGSDVPSGPVRVGISAVAVEALGEIVYVELPEVGAAVTAGEPCGEIESTKSVSELFSPATGTIAEVNTALADDAAVVGNDPYGAGWLFAVEVTALGDLLTAEAYRAANAE</sequence>
<dbReference type="CDD" id="cd06848">
    <property type="entry name" value="GCS_H"/>
    <property type="match status" value="1"/>
</dbReference>
<dbReference type="NCBIfam" id="TIGR00527">
    <property type="entry name" value="gcvH"/>
    <property type="match status" value="1"/>
</dbReference>
<feature type="domain" description="Lipoyl-binding" evidence="5">
    <location>
        <begin position="31"/>
        <end position="113"/>
    </location>
</feature>
<name>A0A511DN73_9PSEU</name>
<dbReference type="InterPro" id="IPR002930">
    <property type="entry name" value="GCV_H"/>
</dbReference>
<dbReference type="GO" id="GO:0005960">
    <property type="term" value="C:glycine cleavage complex"/>
    <property type="evidence" value="ECO:0007669"/>
    <property type="project" value="InterPro"/>
</dbReference>
<dbReference type="Gene3D" id="2.40.50.100">
    <property type="match status" value="1"/>
</dbReference>
<keyword evidence="2 3" id="KW-0450">Lipoyl</keyword>
<proteinExistence type="inferred from homology"/>
<dbReference type="EMBL" id="BJVJ01000082">
    <property type="protein sequence ID" value="GEL26261.1"/>
    <property type="molecule type" value="Genomic_DNA"/>
</dbReference>
<dbReference type="InterPro" id="IPR033753">
    <property type="entry name" value="GCV_H/Fam206"/>
</dbReference>
<dbReference type="GO" id="GO:0005829">
    <property type="term" value="C:cytosol"/>
    <property type="evidence" value="ECO:0007669"/>
    <property type="project" value="TreeGrafter"/>
</dbReference>
<dbReference type="InterPro" id="IPR003016">
    <property type="entry name" value="2-oxoA_DH_lipoyl-BS"/>
</dbReference>
<evidence type="ECO:0000256" key="2">
    <source>
        <dbReference type="ARBA" id="ARBA00022823"/>
    </source>
</evidence>
<comment type="caution">
    <text evidence="6">The sequence shown here is derived from an EMBL/GenBank/DDBJ whole genome shotgun (WGS) entry which is preliminary data.</text>
</comment>
<dbReference type="Pfam" id="PF01597">
    <property type="entry name" value="GCV_H"/>
    <property type="match status" value="1"/>
</dbReference>
<organism evidence="6 7">
    <name type="scientific">Pseudonocardia sulfidoxydans NBRC 16205</name>
    <dbReference type="NCBI Taxonomy" id="1223511"/>
    <lineage>
        <taxon>Bacteria</taxon>
        <taxon>Bacillati</taxon>
        <taxon>Actinomycetota</taxon>
        <taxon>Actinomycetes</taxon>
        <taxon>Pseudonocardiales</taxon>
        <taxon>Pseudonocardiaceae</taxon>
        <taxon>Pseudonocardia</taxon>
    </lineage>
</organism>
<accession>A0A511DN73</accession>
<dbReference type="GO" id="GO:0019464">
    <property type="term" value="P:glycine decarboxylation via glycine cleavage system"/>
    <property type="evidence" value="ECO:0007669"/>
    <property type="project" value="UniProtKB-UniRule"/>
</dbReference>
<dbReference type="RefSeq" id="WP_246115352.1">
    <property type="nucleotide sequence ID" value="NZ_BJVJ01000082.1"/>
</dbReference>
<evidence type="ECO:0000313" key="7">
    <source>
        <dbReference type="Proteomes" id="UP000321685"/>
    </source>
</evidence>
<dbReference type="SUPFAM" id="SSF51230">
    <property type="entry name" value="Single hybrid motif"/>
    <property type="match status" value="1"/>
</dbReference>
<dbReference type="Proteomes" id="UP000321685">
    <property type="component" value="Unassembled WGS sequence"/>
</dbReference>
<dbReference type="NCBIfam" id="NF002270">
    <property type="entry name" value="PRK01202.1"/>
    <property type="match status" value="1"/>
</dbReference>
<comment type="function">
    <text evidence="3">The glycine cleavage system catalyzes the degradation of glycine. The H protein shuttles the methylamine group of glycine from the P protein to the T protein.</text>
</comment>
<comment type="subunit">
    <text evidence="3">The glycine cleavage system is composed of four proteins: P, T, L and H.</text>
</comment>
<feature type="modified residue" description="N6-lipoyllysine" evidence="3 4">
    <location>
        <position position="72"/>
    </location>
</feature>
<evidence type="ECO:0000313" key="6">
    <source>
        <dbReference type="EMBL" id="GEL26261.1"/>
    </source>
</evidence>
<dbReference type="GO" id="GO:0009249">
    <property type="term" value="P:protein lipoylation"/>
    <property type="evidence" value="ECO:0007669"/>
    <property type="project" value="TreeGrafter"/>
</dbReference>
<evidence type="ECO:0000256" key="3">
    <source>
        <dbReference type="HAMAP-Rule" id="MF_00272"/>
    </source>
</evidence>
<dbReference type="PANTHER" id="PTHR11715">
    <property type="entry name" value="GLYCINE CLEAVAGE SYSTEM H PROTEIN"/>
    <property type="match status" value="1"/>
</dbReference>
<keyword evidence="7" id="KW-1185">Reference proteome</keyword>
<evidence type="ECO:0000256" key="4">
    <source>
        <dbReference type="PIRSR" id="PIRSR617453-50"/>
    </source>
</evidence>
<dbReference type="PANTHER" id="PTHR11715:SF3">
    <property type="entry name" value="GLYCINE CLEAVAGE SYSTEM H PROTEIN-RELATED"/>
    <property type="match status" value="1"/>
</dbReference>
<evidence type="ECO:0000256" key="1">
    <source>
        <dbReference type="ARBA" id="ARBA00009249"/>
    </source>
</evidence>
<comment type="cofactor">
    <cofactor evidence="3">
        <name>(R)-lipoate</name>
        <dbReference type="ChEBI" id="CHEBI:83088"/>
    </cofactor>
    <text evidence="3">Binds 1 lipoyl cofactor covalently.</text>
</comment>
<reference evidence="6 7" key="1">
    <citation type="submission" date="2019-07" db="EMBL/GenBank/DDBJ databases">
        <title>Whole genome shotgun sequence of Pseudonocardia sulfidoxydans NBRC 16205.</title>
        <authorList>
            <person name="Hosoyama A."/>
            <person name="Uohara A."/>
            <person name="Ohji S."/>
            <person name="Ichikawa N."/>
        </authorList>
    </citation>
    <scope>NUCLEOTIDE SEQUENCE [LARGE SCALE GENOMIC DNA]</scope>
    <source>
        <strain evidence="6 7">NBRC 16205</strain>
    </source>
</reference>
<comment type="similarity">
    <text evidence="1 3">Belongs to the GcvH family.</text>
</comment>
<protein>
    <recommendedName>
        <fullName evidence="3">Glycine cleavage system H protein</fullName>
    </recommendedName>
</protein>
<gene>
    <name evidence="3 6" type="primary">gcvH</name>
    <name evidence="6" type="ORF">PSU4_52150</name>
</gene>
<dbReference type="InterPro" id="IPR011053">
    <property type="entry name" value="Single_hybrid_motif"/>
</dbReference>
<dbReference type="HAMAP" id="MF_00272">
    <property type="entry name" value="GcvH"/>
    <property type="match status" value="1"/>
</dbReference>
<dbReference type="AlphaFoldDB" id="A0A511DN73"/>
<dbReference type="InterPro" id="IPR000089">
    <property type="entry name" value="Biotin_lipoyl"/>
</dbReference>
<evidence type="ECO:0000259" key="5">
    <source>
        <dbReference type="PROSITE" id="PS50968"/>
    </source>
</evidence>
<dbReference type="PROSITE" id="PS00189">
    <property type="entry name" value="LIPOYL"/>
    <property type="match status" value="1"/>
</dbReference>